<protein>
    <submittedName>
        <fullName evidence="1">Uncharacterized protein</fullName>
    </submittedName>
</protein>
<name>A0AAV8ZFG1_9CUCU</name>
<accession>A0AAV8ZFG1</accession>
<reference evidence="1" key="1">
    <citation type="journal article" date="2023" name="Insect Mol. Biol.">
        <title>Genome sequencing provides insights into the evolution of gene families encoding plant cell wall-degrading enzymes in longhorned beetles.</title>
        <authorList>
            <person name="Shin N.R."/>
            <person name="Okamura Y."/>
            <person name="Kirsch R."/>
            <person name="Pauchet Y."/>
        </authorList>
    </citation>
    <scope>NUCLEOTIDE SEQUENCE</scope>
    <source>
        <strain evidence="1">AMC_N1</strain>
    </source>
</reference>
<organism evidence="1 2">
    <name type="scientific">Aromia moschata</name>
    <dbReference type="NCBI Taxonomy" id="1265417"/>
    <lineage>
        <taxon>Eukaryota</taxon>
        <taxon>Metazoa</taxon>
        <taxon>Ecdysozoa</taxon>
        <taxon>Arthropoda</taxon>
        <taxon>Hexapoda</taxon>
        <taxon>Insecta</taxon>
        <taxon>Pterygota</taxon>
        <taxon>Neoptera</taxon>
        <taxon>Endopterygota</taxon>
        <taxon>Coleoptera</taxon>
        <taxon>Polyphaga</taxon>
        <taxon>Cucujiformia</taxon>
        <taxon>Chrysomeloidea</taxon>
        <taxon>Cerambycidae</taxon>
        <taxon>Cerambycinae</taxon>
        <taxon>Callichromatini</taxon>
        <taxon>Aromia</taxon>
    </lineage>
</organism>
<evidence type="ECO:0000313" key="2">
    <source>
        <dbReference type="Proteomes" id="UP001162162"/>
    </source>
</evidence>
<dbReference type="EMBL" id="JAPWTK010000003">
    <property type="protein sequence ID" value="KAJ8962128.1"/>
    <property type="molecule type" value="Genomic_DNA"/>
</dbReference>
<comment type="caution">
    <text evidence="1">The sequence shown here is derived from an EMBL/GenBank/DDBJ whole genome shotgun (WGS) entry which is preliminary data.</text>
</comment>
<dbReference type="Proteomes" id="UP001162162">
    <property type="component" value="Unassembled WGS sequence"/>
</dbReference>
<proteinExistence type="predicted"/>
<sequence>MAEAAERLRLLIAKRGQLKAQITRFLSFLNNVENNDIRLKLEITTRLEKIELVWDQFSNIQSDIEILDDSDAQRKEGEFFEEQYFSVVSKAKELLAEFQETKTNANTDQSNH</sequence>
<keyword evidence="2" id="KW-1185">Reference proteome</keyword>
<evidence type="ECO:0000313" key="1">
    <source>
        <dbReference type="EMBL" id="KAJ8962128.1"/>
    </source>
</evidence>
<gene>
    <name evidence="1" type="ORF">NQ318_018085</name>
</gene>
<dbReference type="AlphaFoldDB" id="A0AAV8ZFG1"/>